<organism evidence="1 2">
    <name type="scientific">Toxocara canis</name>
    <name type="common">Canine roundworm</name>
    <dbReference type="NCBI Taxonomy" id="6265"/>
    <lineage>
        <taxon>Eukaryota</taxon>
        <taxon>Metazoa</taxon>
        <taxon>Ecdysozoa</taxon>
        <taxon>Nematoda</taxon>
        <taxon>Chromadorea</taxon>
        <taxon>Rhabditida</taxon>
        <taxon>Spirurina</taxon>
        <taxon>Ascaridomorpha</taxon>
        <taxon>Ascaridoidea</taxon>
        <taxon>Toxocaridae</taxon>
        <taxon>Toxocara</taxon>
    </lineage>
</organism>
<name>A0A0B2VF09_TOXCA</name>
<evidence type="ECO:0000313" key="1">
    <source>
        <dbReference type="EMBL" id="KHN79590.1"/>
    </source>
</evidence>
<reference evidence="1 2" key="1">
    <citation type="submission" date="2014-11" db="EMBL/GenBank/DDBJ databases">
        <title>Genetic blueprint of the zoonotic pathogen Toxocara canis.</title>
        <authorList>
            <person name="Zhu X.-Q."/>
            <person name="Korhonen P.K."/>
            <person name="Cai H."/>
            <person name="Young N.D."/>
            <person name="Nejsum P."/>
            <person name="von Samson-Himmelstjerna G."/>
            <person name="Boag P.R."/>
            <person name="Tan P."/>
            <person name="Li Q."/>
            <person name="Min J."/>
            <person name="Yang Y."/>
            <person name="Wang X."/>
            <person name="Fang X."/>
            <person name="Hall R.S."/>
            <person name="Hofmann A."/>
            <person name="Sternberg P.W."/>
            <person name="Jex A.R."/>
            <person name="Gasser R.B."/>
        </authorList>
    </citation>
    <scope>NUCLEOTIDE SEQUENCE [LARGE SCALE GENOMIC DNA]</scope>
    <source>
        <strain evidence="1">PN_DK_2014</strain>
    </source>
</reference>
<keyword evidence="2" id="KW-1185">Reference proteome</keyword>
<accession>A0A0B2VF09</accession>
<sequence length="72" mass="8261">MSKNIVFGVPKTCTFEDVRFISNNTKHTISGFSNLVKERKIFLNRLKRDERLRSVGMATDALNGTTLWNDLN</sequence>
<comment type="caution">
    <text evidence="1">The sequence shown here is derived from an EMBL/GenBank/DDBJ whole genome shotgun (WGS) entry which is preliminary data.</text>
</comment>
<evidence type="ECO:0000313" key="2">
    <source>
        <dbReference type="Proteomes" id="UP000031036"/>
    </source>
</evidence>
<proteinExistence type="predicted"/>
<dbReference type="AlphaFoldDB" id="A0A0B2VF09"/>
<gene>
    <name evidence="1" type="ORF">Tcan_06828</name>
</gene>
<dbReference type="Proteomes" id="UP000031036">
    <property type="component" value="Unassembled WGS sequence"/>
</dbReference>
<dbReference type="EMBL" id="JPKZ01001896">
    <property type="protein sequence ID" value="KHN79590.1"/>
    <property type="molecule type" value="Genomic_DNA"/>
</dbReference>
<protein>
    <submittedName>
        <fullName evidence="1">Uncharacterized protein</fullName>
    </submittedName>
</protein>